<feature type="domain" description="Small ribosomal subunit protein uS5 C-terminal" evidence="2">
    <location>
        <begin position="66"/>
        <end position="99"/>
    </location>
</feature>
<dbReference type="AlphaFoldDB" id="A0AAN9LG89"/>
<keyword evidence="1" id="KW-0812">Transmembrane</keyword>
<organism evidence="3 4">
    <name type="scientific">Phaseolus coccineus</name>
    <name type="common">Scarlet runner bean</name>
    <name type="synonym">Phaseolus multiflorus</name>
    <dbReference type="NCBI Taxonomy" id="3886"/>
    <lineage>
        <taxon>Eukaryota</taxon>
        <taxon>Viridiplantae</taxon>
        <taxon>Streptophyta</taxon>
        <taxon>Embryophyta</taxon>
        <taxon>Tracheophyta</taxon>
        <taxon>Spermatophyta</taxon>
        <taxon>Magnoliopsida</taxon>
        <taxon>eudicotyledons</taxon>
        <taxon>Gunneridae</taxon>
        <taxon>Pentapetalae</taxon>
        <taxon>rosids</taxon>
        <taxon>fabids</taxon>
        <taxon>Fabales</taxon>
        <taxon>Fabaceae</taxon>
        <taxon>Papilionoideae</taxon>
        <taxon>50 kb inversion clade</taxon>
        <taxon>NPAAA clade</taxon>
        <taxon>indigoferoid/millettioid clade</taxon>
        <taxon>Phaseoleae</taxon>
        <taxon>Phaseolus</taxon>
    </lineage>
</organism>
<reference evidence="3 4" key="1">
    <citation type="submission" date="2024-01" db="EMBL/GenBank/DDBJ databases">
        <title>The genomes of 5 underutilized Papilionoideae crops provide insights into root nodulation and disease resistanc.</title>
        <authorList>
            <person name="Jiang F."/>
        </authorList>
    </citation>
    <scope>NUCLEOTIDE SEQUENCE [LARGE SCALE GENOMIC DNA]</scope>
    <source>
        <strain evidence="3">JINMINGXINNONG_FW02</strain>
        <tissue evidence="3">Leaves</tissue>
    </source>
</reference>
<proteinExistence type="predicted"/>
<dbReference type="GO" id="GO:0006412">
    <property type="term" value="P:translation"/>
    <property type="evidence" value="ECO:0007669"/>
    <property type="project" value="InterPro"/>
</dbReference>
<dbReference type="EMBL" id="JAYMYR010000010">
    <property type="protein sequence ID" value="KAK7335326.1"/>
    <property type="molecule type" value="Genomic_DNA"/>
</dbReference>
<evidence type="ECO:0000313" key="3">
    <source>
        <dbReference type="EMBL" id="KAK7335326.1"/>
    </source>
</evidence>
<keyword evidence="4" id="KW-1185">Reference proteome</keyword>
<dbReference type="Proteomes" id="UP001374584">
    <property type="component" value="Unassembled WGS sequence"/>
</dbReference>
<evidence type="ECO:0000313" key="4">
    <source>
        <dbReference type="Proteomes" id="UP001374584"/>
    </source>
</evidence>
<keyword evidence="1" id="KW-0472">Membrane</keyword>
<evidence type="ECO:0000256" key="1">
    <source>
        <dbReference type="SAM" id="Phobius"/>
    </source>
</evidence>
<dbReference type="InterPro" id="IPR005324">
    <property type="entry name" value="Ribosomal_uS5_C"/>
</dbReference>
<dbReference type="Pfam" id="PF03719">
    <property type="entry name" value="Ribosomal_S5_C"/>
    <property type="match status" value="1"/>
</dbReference>
<accession>A0AAN9LG89</accession>
<evidence type="ECO:0000259" key="2">
    <source>
        <dbReference type="Pfam" id="PF03719"/>
    </source>
</evidence>
<dbReference type="InterPro" id="IPR014721">
    <property type="entry name" value="Ribsml_uS5_D2-typ_fold_subgr"/>
</dbReference>
<gene>
    <name evidence="3" type="ORF">VNO80_27105</name>
</gene>
<sequence length="232" mass="25606">MGPHSRKPFSFLFFGNPHTNPSFSNGHGGDRGHERVGLSVKYSKEVATVIPGAIILVKFFVIPCLGIVATRVPKKVLQFTGIIDVFTSSRGSTKTLSNFSFQLFVTHRGHVIFSLCIDFSLITGRGPVKDKHWYVAGVMRVFGQIACVVVLVKTLCHVTMANKSKLAQMDPDLCSVFGHLHHGQQHQHVLLVPRSKLNKTLLFHSHILLTHPMCLCSPPSSAFRVRGGTLQD</sequence>
<protein>
    <recommendedName>
        <fullName evidence="2">Small ribosomal subunit protein uS5 C-terminal domain-containing protein</fullName>
    </recommendedName>
</protein>
<dbReference type="GO" id="GO:0005840">
    <property type="term" value="C:ribosome"/>
    <property type="evidence" value="ECO:0007669"/>
    <property type="project" value="InterPro"/>
</dbReference>
<feature type="transmembrane region" description="Helical" evidence="1">
    <location>
        <begin position="46"/>
        <end position="69"/>
    </location>
</feature>
<comment type="caution">
    <text evidence="3">The sequence shown here is derived from an EMBL/GenBank/DDBJ whole genome shotgun (WGS) entry which is preliminary data.</text>
</comment>
<dbReference type="GO" id="GO:0003735">
    <property type="term" value="F:structural constituent of ribosome"/>
    <property type="evidence" value="ECO:0007669"/>
    <property type="project" value="InterPro"/>
</dbReference>
<name>A0AAN9LG89_PHACN</name>
<dbReference type="Gene3D" id="3.30.230.10">
    <property type="match status" value="1"/>
</dbReference>
<keyword evidence="1" id="KW-1133">Transmembrane helix</keyword>